<feature type="domain" description="HTH arsR-type" evidence="2">
    <location>
        <begin position="1"/>
        <end position="87"/>
    </location>
</feature>
<dbReference type="Proteomes" id="UP000665561">
    <property type="component" value="Unassembled WGS sequence"/>
</dbReference>
<evidence type="ECO:0000313" key="3">
    <source>
        <dbReference type="EMBL" id="NBD25816.1"/>
    </source>
</evidence>
<proteinExistence type="predicted"/>
<dbReference type="NCBIfam" id="NF033788">
    <property type="entry name" value="HTH_metalloreg"/>
    <property type="match status" value="1"/>
</dbReference>
<accession>A0ABW9XT07</accession>
<evidence type="ECO:0000313" key="4">
    <source>
        <dbReference type="Proteomes" id="UP000665561"/>
    </source>
</evidence>
<dbReference type="PANTHER" id="PTHR38600">
    <property type="entry name" value="TRANSCRIPTIONAL REGULATORY PROTEIN"/>
    <property type="match status" value="1"/>
</dbReference>
<dbReference type="PROSITE" id="PS50987">
    <property type="entry name" value="HTH_ARSR_2"/>
    <property type="match status" value="1"/>
</dbReference>
<organism evidence="3 4">
    <name type="scientific">Paenibacillus glycinis</name>
    <dbReference type="NCBI Taxonomy" id="2697035"/>
    <lineage>
        <taxon>Bacteria</taxon>
        <taxon>Bacillati</taxon>
        <taxon>Bacillota</taxon>
        <taxon>Bacilli</taxon>
        <taxon>Bacillales</taxon>
        <taxon>Paenibacillaceae</taxon>
        <taxon>Paenibacillus</taxon>
    </lineage>
</organism>
<comment type="caution">
    <text evidence="3">The sequence shown here is derived from an EMBL/GenBank/DDBJ whole genome shotgun (WGS) entry which is preliminary data.</text>
</comment>
<protein>
    <submittedName>
        <fullName evidence="3">Metalloregulator ArsR/SmtB family transcription factor</fullName>
    </submittedName>
</protein>
<sequence length="117" mass="13786">MDTFTAIADPTRRSIMELLARNGRLSATEISERFTVSPQAISQHLKILRETHVVEVEKRAQQRIYRMNPDALQEVEEWAKHYRTMWSKRFEALDNVLKREQGRLQTNSIEGKEENDD</sequence>
<dbReference type="PRINTS" id="PR00778">
    <property type="entry name" value="HTHARSR"/>
</dbReference>
<dbReference type="EMBL" id="JAAAMV010000017">
    <property type="protein sequence ID" value="NBD25816.1"/>
    <property type="molecule type" value="Genomic_DNA"/>
</dbReference>
<evidence type="ECO:0000259" key="2">
    <source>
        <dbReference type="PROSITE" id="PS50987"/>
    </source>
</evidence>
<dbReference type="RefSeq" id="WP_161744625.1">
    <property type="nucleotide sequence ID" value="NZ_JAAAMV010000017.1"/>
</dbReference>
<dbReference type="SMART" id="SM00418">
    <property type="entry name" value="HTH_ARSR"/>
    <property type="match status" value="1"/>
</dbReference>
<keyword evidence="4" id="KW-1185">Reference proteome</keyword>
<dbReference type="Pfam" id="PF12840">
    <property type="entry name" value="HTH_20"/>
    <property type="match status" value="1"/>
</dbReference>
<keyword evidence="1" id="KW-0238">DNA-binding</keyword>
<name>A0ABW9XT07_9BACL</name>
<dbReference type="SUPFAM" id="SSF46785">
    <property type="entry name" value="Winged helix' DNA-binding domain"/>
    <property type="match status" value="1"/>
</dbReference>
<evidence type="ECO:0000256" key="1">
    <source>
        <dbReference type="ARBA" id="ARBA00023125"/>
    </source>
</evidence>
<gene>
    <name evidence="3" type="ORF">GT019_18240</name>
</gene>
<dbReference type="InterPro" id="IPR001845">
    <property type="entry name" value="HTH_ArsR_DNA-bd_dom"/>
</dbReference>
<dbReference type="InterPro" id="IPR036388">
    <property type="entry name" value="WH-like_DNA-bd_sf"/>
</dbReference>
<dbReference type="Gene3D" id="1.10.10.10">
    <property type="entry name" value="Winged helix-like DNA-binding domain superfamily/Winged helix DNA-binding domain"/>
    <property type="match status" value="1"/>
</dbReference>
<dbReference type="CDD" id="cd00090">
    <property type="entry name" value="HTH_ARSR"/>
    <property type="match status" value="1"/>
</dbReference>
<dbReference type="InterPro" id="IPR011991">
    <property type="entry name" value="ArsR-like_HTH"/>
</dbReference>
<reference evidence="3 4" key="1">
    <citation type="submission" date="2020-01" db="EMBL/GenBank/DDBJ databases">
        <title>Paenibacillus soybeanensis sp. nov. isolated from the nodules of soybean (Glycine max(L.) Merr).</title>
        <authorList>
            <person name="Wang H."/>
        </authorList>
    </citation>
    <scope>NUCLEOTIDE SEQUENCE [LARGE SCALE GENOMIC DNA]</scope>
    <source>
        <strain evidence="3 4">T1</strain>
    </source>
</reference>
<dbReference type="InterPro" id="IPR036390">
    <property type="entry name" value="WH_DNA-bd_sf"/>
</dbReference>
<dbReference type="PANTHER" id="PTHR38600:SF2">
    <property type="entry name" value="SLL0088 PROTEIN"/>
    <property type="match status" value="1"/>
</dbReference>